<accession>A0AAV9VQL4</accession>
<feature type="region of interest" description="Disordered" evidence="1">
    <location>
        <begin position="1"/>
        <end position="35"/>
    </location>
</feature>
<feature type="region of interest" description="Disordered" evidence="1">
    <location>
        <begin position="50"/>
        <end position="78"/>
    </location>
</feature>
<name>A0AAV9VQL4_9PEZI</name>
<feature type="compositionally biased region" description="Acidic residues" evidence="1">
    <location>
        <begin position="58"/>
        <end position="78"/>
    </location>
</feature>
<evidence type="ECO:0000313" key="2">
    <source>
        <dbReference type="EMBL" id="KAK6363727.1"/>
    </source>
</evidence>
<dbReference type="AlphaFoldDB" id="A0AAV9VQL4"/>
<reference evidence="2 3" key="1">
    <citation type="submission" date="2019-10" db="EMBL/GenBank/DDBJ databases">
        <authorList>
            <person name="Palmer J.M."/>
        </authorList>
    </citation>
    <scope>NUCLEOTIDE SEQUENCE [LARGE SCALE GENOMIC DNA]</scope>
    <source>
        <strain evidence="2 3">TWF730</strain>
    </source>
</reference>
<organism evidence="2 3">
    <name type="scientific">Orbilia blumenaviensis</name>
    <dbReference type="NCBI Taxonomy" id="1796055"/>
    <lineage>
        <taxon>Eukaryota</taxon>
        <taxon>Fungi</taxon>
        <taxon>Dikarya</taxon>
        <taxon>Ascomycota</taxon>
        <taxon>Pezizomycotina</taxon>
        <taxon>Orbiliomycetes</taxon>
        <taxon>Orbiliales</taxon>
        <taxon>Orbiliaceae</taxon>
        <taxon>Orbilia</taxon>
    </lineage>
</organism>
<evidence type="ECO:0000313" key="3">
    <source>
        <dbReference type="Proteomes" id="UP001373714"/>
    </source>
</evidence>
<sequence>MAKEGSLLDKELREKEEGELKEGRKEKKGARMSANELERGLRVLLREKEGVNVRGADGDDEAAADGEVEIESGEGEER</sequence>
<evidence type="ECO:0000256" key="1">
    <source>
        <dbReference type="SAM" id="MobiDB-lite"/>
    </source>
</evidence>
<dbReference type="Proteomes" id="UP001373714">
    <property type="component" value="Unassembled WGS sequence"/>
</dbReference>
<dbReference type="EMBL" id="JAVHNS010000001">
    <property type="protein sequence ID" value="KAK6363727.1"/>
    <property type="molecule type" value="Genomic_DNA"/>
</dbReference>
<proteinExistence type="predicted"/>
<protein>
    <submittedName>
        <fullName evidence="2">Uncharacterized protein</fullName>
    </submittedName>
</protein>
<gene>
    <name evidence="2" type="ORF">TWF730_001145</name>
</gene>
<keyword evidence="3" id="KW-1185">Reference proteome</keyword>
<feature type="compositionally biased region" description="Basic and acidic residues" evidence="1">
    <location>
        <begin position="1"/>
        <end position="25"/>
    </location>
</feature>
<comment type="caution">
    <text evidence="2">The sequence shown here is derived from an EMBL/GenBank/DDBJ whole genome shotgun (WGS) entry which is preliminary data.</text>
</comment>